<evidence type="ECO:0000313" key="2">
    <source>
        <dbReference type="Proteomes" id="UP000215127"/>
    </source>
</evidence>
<dbReference type="AlphaFoldDB" id="A0A1X7S5K0"/>
<organism evidence="1 2">
    <name type="scientific">Zymoseptoria tritici (strain ST99CH_3D7)</name>
    <dbReference type="NCBI Taxonomy" id="1276538"/>
    <lineage>
        <taxon>Eukaryota</taxon>
        <taxon>Fungi</taxon>
        <taxon>Dikarya</taxon>
        <taxon>Ascomycota</taxon>
        <taxon>Pezizomycotina</taxon>
        <taxon>Dothideomycetes</taxon>
        <taxon>Dothideomycetidae</taxon>
        <taxon>Mycosphaerellales</taxon>
        <taxon>Mycosphaerellaceae</taxon>
        <taxon>Zymoseptoria</taxon>
    </lineage>
</organism>
<proteinExistence type="predicted"/>
<evidence type="ECO:0000313" key="1">
    <source>
        <dbReference type="EMBL" id="SMQ54974.1"/>
    </source>
</evidence>
<protein>
    <submittedName>
        <fullName evidence="1">Uncharacterized protein</fullName>
    </submittedName>
</protein>
<sequence>MQLRDYHDAFVRGNGICGPGSASTTRLSVKIGSGYTINVAFNLLRRQQLCEAIRKHERSVLILEESISICRAYPATWILPIKAISRDLHRARHGECCRVTKASGRIAHMCSPGFCRSVLCMSNDAHLEKS</sequence>
<keyword evidence="2" id="KW-1185">Reference proteome</keyword>
<accession>A0A1X7S5K0</accession>
<name>A0A1X7S5K0_ZYMT9</name>
<dbReference type="EMBL" id="LT853701">
    <property type="protein sequence ID" value="SMQ54974.1"/>
    <property type="molecule type" value="Genomic_DNA"/>
</dbReference>
<dbReference type="Proteomes" id="UP000215127">
    <property type="component" value="Chromosome 10"/>
</dbReference>
<gene>
    <name evidence="1" type="ORF">ZT3D7_G10129</name>
</gene>
<reference evidence="1 2" key="1">
    <citation type="submission" date="2016-06" db="EMBL/GenBank/DDBJ databases">
        <authorList>
            <person name="Kjaerup R.B."/>
            <person name="Dalgaard T.S."/>
            <person name="Juul-Madsen H.R."/>
        </authorList>
    </citation>
    <scope>NUCLEOTIDE SEQUENCE [LARGE SCALE GENOMIC DNA]</scope>
</reference>